<keyword evidence="1 3" id="KW-0812">Transmembrane</keyword>
<protein>
    <submittedName>
        <fullName evidence="3">Hypothetical transmembrane protein</fullName>
    </submittedName>
</protein>
<reference evidence="3 4" key="1">
    <citation type="journal article" date="2004" name="Genome Res.">
        <title>The genome sequence of Mycoplasma mycoides subsp. mycoides SC type strain PG1T, the causative agent of contagious bovine pleuropneumonia (CBPP).</title>
        <authorList>
            <person name="Westberg J."/>
            <person name="Persson A."/>
            <person name="Holmberg A."/>
            <person name="Goesmann A."/>
            <person name="Lundeberg J."/>
            <person name="Johansson K.-E."/>
            <person name="Pettersson B."/>
            <person name="Uhlen M."/>
        </authorList>
    </citation>
    <scope>NUCLEOTIDE SEQUENCE [LARGE SCALE GENOMIC DNA]</scope>
    <source>
        <strain evidence="3 4">PG1</strain>
    </source>
</reference>
<dbReference type="STRING" id="272632.MSC_0783"/>
<evidence type="ECO:0000256" key="1">
    <source>
        <dbReference type="SAM" id="Phobius"/>
    </source>
</evidence>
<reference evidence="3" key="2">
    <citation type="submission" date="2007-02" db="EMBL/GenBank/DDBJ databases">
        <authorList>
            <person name="Westberg J."/>
        </authorList>
    </citation>
    <scope>NUCLEOTIDE SEQUENCE</scope>
    <source>
        <strain evidence="3">PG1</strain>
    </source>
</reference>
<organism evidence="3 4">
    <name type="scientific">Mycoplasma mycoides subsp. mycoides SC (strain CCUG 32753 / NCTC 10114 / PG1)</name>
    <dbReference type="NCBI Taxonomy" id="272632"/>
    <lineage>
        <taxon>Bacteria</taxon>
        <taxon>Bacillati</taxon>
        <taxon>Mycoplasmatota</taxon>
        <taxon>Mollicutes</taxon>
        <taxon>Mycoplasmataceae</taxon>
        <taxon>Mycoplasma</taxon>
    </lineage>
</organism>
<dbReference type="EMBL" id="BX293980">
    <property type="protein sequence ID" value="CAE77401.1"/>
    <property type="molecule type" value="Genomic_DNA"/>
</dbReference>
<dbReference type="Proteomes" id="UP000001016">
    <property type="component" value="Chromosome"/>
</dbReference>
<dbReference type="KEGG" id="mmy:MSC_0783"/>
<keyword evidence="1" id="KW-1133">Transmembrane helix</keyword>
<accession>Q6MSH5</accession>
<dbReference type="PATRIC" id="fig|272632.4.peg.841"/>
<sequence>MKLSKQLKQQSAYYKDLIKFFIVVILTIIIPMILAFFAILIKMASGVYISVS</sequence>
<evidence type="ECO:0000313" key="3">
    <source>
        <dbReference type="EMBL" id="CAE77415.1"/>
    </source>
</evidence>
<feature type="transmembrane region" description="Helical" evidence="1">
    <location>
        <begin position="20"/>
        <end position="41"/>
    </location>
</feature>
<evidence type="ECO:0000313" key="2">
    <source>
        <dbReference type="EMBL" id="CAE77401.1"/>
    </source>
</evidence>
<dbReference type="HOGENOM" id="CLU_3082064_0_0_14"/>
<dbReference type="AlphaFoldDB" id="Q6MSH5"/>
<keyword evidence="4" id="KW-1185">Reference proteome</keyword>
<gene>
    <name evidence="2" type="ordered locus">MSC_0783</name>
    <name evidence="3" type="ordered locus">MSC_0799</name>
</gene>
<keyword evidence="1" id="KW-0472">Membrane</keyword>
<dbReference type="KEGG" id="mmy:MSC_0799"/>
<proteinExistence type="predicted"/>
<dbReference type="EMBL" id="BX293980">
    <property type="protein sequence ID" value="CAE77415.1"/>
    <property type="molecule type" value="Genomic_DNA"/>
</dbReference>
<evidence type="ECO:0000313" key="4">
    <source>
        <dbReference type="Proteomes" id="UP000001016"/>
    </source>
</evidence>
<name>Q6MSH5_MYCMS</name>